<accession>A0A5Q4ZXN4</accession>
<dbReference type="AlphaFoldDB" id="A0A5Q4ZXN4"/>
<proteinExistence type="predicted"/>
<organism evidence="1">
    <name type="scientific">Aliivibrio wodanis</name>
    <dbReference type="NCBI Taxonomy" id="80852"/>
    <lineage>
        <taxon>Bacteria</taxon>
        <taxon>Pseudomonadati</taxon>
        <taxon>Pseudomonadota</taxon>
        <taxon>Gammaproteobacteria</taxon>
        <taxon>Vibrionales</taxon>
        <taxon>Vibrionaceae</taxon>
        <taxon>Aliivibrio</taxon>
    </lineage>
</organism>
<evidence type="ECO:0000313" key="1">
    <source>
        <dbReference type="EMBL" id="VVV05741.1"/>
    </source>
</evidence>
<dbReference type="EMBL" id="LR721751">
    <property type="protein sequence ID" value="VVV05741.1"/>
    <property type="molecule type" value="Genomic_DNA"/>
</dbReference>
<protein>
    <submittedName>
        <fullName evidence="1">Uncharacterized protein</fullName>
    </submittedName>
</protein>
<gene>
    <name evidence="1" type="ORF">AW0309160_03224</name>
</gene>
<sequence>MVLEYQLYVVTIPTFQFINQVNGYILKQNHSLIYKFKDDVIADENGDDEITKGNVINEFGLCSLG</sequence>
<name>A0A5Q4ZXN4_9GAMM</name>
<reference evidence="1" key="1">
    <citation type="submission" date="2019-09" db="EMBL/GenBank/DDBJ databases">
        <authorList>
            <person name="Hjerde E."/>
        </authorList>
    </citation>
    <scope>NUCLEOTIDE SEQUENCE</scope>
    <source>
        <strain evidence="1">06/09/160</strain>
    </source>
</reference>